<evidence type="ECO:0000259" key="1">
    <source>
        <dbReference type="Pfam" id="PF14534"/>
    </source>
</evidence>
<reference evidence="2 3" key="1">
    <citation type="submission" date="2016-06" db="EMBL/GenBank/DDBJ databases">
        <authorList>
            <person name="Nicholson A.C."/>
        </authorList>
    </citation>
    <scope>NUCLEOTIDE SEQUENCE [LARGE SCALE GENOMIC DNA]</scope>
    <source>
        <strain evidence="2 3">G4123</strain>
    </source>
</reference>
<gene>
    <name evidence="2" type="ORF">BAY32_05640</name>
</gene>
<dbReference type="EMBL" id="MAIC01000013">
    <property type="protein sequence ID" value="OPB76308.1"/>
    <property type="molecule type" value="Genomic_DNA"/>
</dbReference>
<dbReference type="InterPro" id="IPR032710">
    <property type="entry name" value="NTF2-like_dom_sf"/>
</dbReference>
<feature type="domain" description="DUF4440" evidence="1">
    <location>
        <begin position="10"/>
        <end position="120"/>
    </location>
</feature>
<dbReference type="Gene3D" id="3.10.450.50">
    <property type="match status" value="1"/>
</dbReference>
<proteinExistence type="predicted"/>
<dbReference type="Pfam" id="PF14534">
    <property type="entry name" value="DUF4440"/>
    <property type="match status" value="1"/>
</dbReference>
<accession>A0AAJ3TPC3</accession>
<dbReference type="InterPro" id="IPR027843">
    <property type="entry name" value="DUF4440"/>
</dbReference>
<sequence>MENSTEKASIEEVLYTYGEALNTADVNKVLKVYMHDGIFMPTTLPTATGEEQLKASYTNIFKTIQLNVKFNIEEVVINGDWAFVRTSSKGNVTINATNQTLPEENREFFLLKKENGEWKISRYMFNKSK</sequence>
<dbReference type="KEGG" id="ego:BBD34_16270"/>
<dbReference type="AlphaFoldDB" id="A0AAJ3TPC3"/>
<evidence type="ECO:0000313" key="2">
    <source>
        <dbReference type="EMBL" id="OPB76308.1"/>
    </source>
</evidence>
<dbReference type="InterPro" id="IPR011944">
    <property type="entry name" value="Steroid_delta5-4_isomerase"/>
</dbReference>
<comment type="caution">
    <text evidence="2">The sequence shown here is derived from an EMBL/GenBank/DDBJ whole genome shotgun (WGS) entry which is preliminary data.</text>
</comment>
<dbReference type="CDD" id="cd00531">
    <property type="entry name" value="NTF2_like"/>
    <property type="match status" value="1"/>
</dbReference>
<organism evidence="2 3">
    <name type="scientific">Elizabethkingia ursingii</name>
    <dbReference type="NCBI Taxonomy" id="1756150"/>
    <lineage>
        <taxon>Bacteria</taxon>
        <taxon>Pseudomonadati</taxon>
        <taxon>Bacteroidota</taxon>
        <taxon>Flavobacteriia</taxon>
        <taxon>Flavobacteriales</taxon>
        <taxon>Weeksellaceae</taxon>
        <taxon>Elizabethkingia</taxon>
    </lineage>
</organism>
<dbReference type="NCBIfam" id="TIGR02246">
    <property type="entry name" value="SgcJ/EcaC family oxidoreductase"/>
    <property type="match status" value="1"/>
</dbReference>
<protein>
    <recommendedName>
        <fullName evidence="1">DUF4440 domain-containing protein</fullName>
    </recommendedName>
</protein>
<evidence type="ECO:0000313" key="3">
    <source>
        <dbReference type="Proteomes" id="UP000190816"/>
    </source>
</evidence>
<dbReference type="SUPFAM" id="SSF54427">
    <property type="entry name" value="NTF2-like"/>
    <property type="match status" value="1"/>
</dbReference>
<dbReference type="Proteomes" id="UP000190816">
    <property type="component" value="Unassembled WGS sequence"/>
</dbReference>
<name>A0AAJ3TPC3_9FLAO</name>